<reference evidence="1 2" key="1">
    <citation type="journal article" date="2023" name="ISME J.">
        <title>Cultivation and genomic characterization of novel and ubiquitous marine nitrite-oxidizing bacteria from the Nitrospirales.</title>
        <authorList>
            <person name="Mueller A.J."/>
            <person name="Daebeler A."/>
            <person name="Herbold C.W."/>
            <person name="Kirkegaard R.H."/>
            <person name="Daims H."/>
        </authorList>
    </citation>
    <scope>NUCLEOTIDE SEQUENCE [LARGE SCALE GENOMIC DNA]</scope>
    <source>
        <strain evidence="1 2">EB</strain>
    </source>
</reference>
<accession>A0ABU3K7V9</accession>
<dbReference type="Proteomes" id="UP001250932">
    <property type="component" value="Unassembled WGS sequence"/>
</dbReference>
<dbReference type="RefSeq" id="WP_313832878.1">
    <property type="nucleotide sequence ID" value="NZ_JAQOUE010000001.1"/>
</dbReference>
<gene>
    <name evidence="1" type="ORF">PPG34_08890</name>
</gene>
<evidence type="ECO:0008006" key="3">
    <source>
        <dbReference type="Google" id="ProtNLM"/>
    </source>
</evidence>
<organism evidence="1 2">
    <name type="scientific">Candidatus Nitronereus thalassa</name>
    <dbReference type="NCBI Taxonomy" id="3020898"/>
    <lineage>
        <taxon>Bacteria</taxon>
        <taxon>Pseudomonadati</taxon>
        <taxon>Nitrospirota</taxon>
        <taxon>Nitrospiria</taxon>
        <taxon>Nitrospirales</taxon>
        <taxon>Nitrospiraceae</taxon>
        <taxon>Candidatus Nitronereus</taxon>
    </lineage>
</organism>
<evidence type="ECO:0000313" key="1">
    <source>
        <dbReference type="EMBL" id="MDT7042468.1"/>
    </source>
</evidence>
<comment type="caution">
    <text evidence="1">The sequence shown here is derived from an EMBL/GenBank/DDBJ whole genome shotgun (WGS) entry which is preliminary data.</text>
</comment>
<evidence type="ECO:0000313" key="2">
    <source>
        <dbReference type="Proteomes" id="UP001250932"/>
    </source>
</evidence>
<name>A0ABU3K7V9_9BACT</name>
<protein>
    <recommendedName>
        <fullName evidence="3">EF-hand domain-containing protein</fullName>
    </recommendedName>
</protein>
<dbReference type="EMBL" id="JAQOUE010000001">
    <property type="protein sequence ID" value="MDT7042468.1"/>
    <property type="molecule type" value="Genomic_DNA"/>
</dbReference>
<proteinExistence type="predicted"/>
<sequence>MVMQNWFIYKRRGVLIVLTSLVFWCGEAVLFAAMTTGVFGGFTNHISEQIRKDKAEFAAAETCTIWHYEKLKKKPTVRPDVENISLPTIDQGVEGSPCPKEYADGIIGARDAFAQTQSFLSLSLTFFQFALVGDRNDDGEYDAVELQDVSESLGVNFLKQEEGIQLLAKLNGKFDAVRKTAEFSVLTDGMQVLFEKGYRLTPADQDALNQVASQQQF</sequence>
<keyword evidence="2" id="KW-1185">Reference proteome</keyword>